<dbReference type="Pfam" id="PF10418">
    <property type="entry name" value="DHODB_Fe-S_bind"/>
    <property type="match status" value="1"/>
</dbReference>
<dbReference type="GO" id="GO:0051537">
    <property type="term" value="F:2 iron, 2 sulfur cluster binding"/>
    <property type="evidence" value="ECO:0007669"/>
    <property type="project" value="UniProtKB-KW"/>
</dbReference>
<dbReference type="Gene3D" id="2.10.240.10">
    <property type="entry name" value="Dihydroorotate dehydrogenase, electron transfer subunit"/>
    <property type="match status" value="1"/>
</dbReference>
<dbReference type="InterPro" id="IPR037117">
    <property type="entry name" value="Dihydroorotate_DH_ele_sf"/>
</dbReference>
<dbReference type="PRINTS" id="PR00410">
    <property type="entry name" value="PHEHYDRXLASE"/>
</dbReference>
<dbReference type="EMBL" id="FZOC01000009">
    <property type="protein sequence ID" value="SNS24248.1"/>
    <property type="molecule type" value="Genomic_DNA"/>
</dbReference>
<dbReference type="AlphaFoldDB" id="A0A239CWV0"/>
<dbReference type="InterPro" id="IPR001709">
    <property type="entry name" value="Flavoprot_Pyr_Nucl_cyt_Rdtase"/>
</dbReference>
<dbReference type="GO" id="GO:0050660">
    <property type="term" value="F:flavin adenine dinucleotide binding"/>
    <property type="evidence" value="ECO:0007669"/>
    <property type="project" value="InterPro"/>
</dbReference>
<proteinExistence type="predicted"/>
<evidence type="ECO:0000313" key="12">
    <source>
        <dbReference type="EMBL" id="SNS24248.1"/>
    </source>
</evidence>
<dbReference type="CDD" id="cd06221">
    <property type="entry name" value="sulfite_reductase_like"/>
    <property type="match status" value="1"/>
</dbReference>
<organism evidence="12 13">
    <name type="scientific">Humidesulfovibrio mexicanus</name>
    <dbReference type="NCBI Taxonomy" id="147047"/>
    <lineage>
        <taxon>Bacteria</taxon>
        <taxon>Pseudomonadati</taxon>
        <taxon>Thermodesulfobacteriota</taxon>
        <taxon>Desulfovibrionia</taxon>
        <taxon>Desulfovibrionales</taxon>
        <taxon>Desulfovibrionaceae</taxon>
        <taxon>Humidesulfovibrio</taxon>
    </lineage>
</organism>
<dbReference type="InterPro" id="IPR012165">
    <property type="entry name" value="Cyt_c3_hydrogenase_gsu"/>
</dbReference>
<feature type="binding site" evidence="10">
    <location>
        <position position="250"/>
    </location>
    <ligand>
        <name>[2Fe-2S] cluster</name>
        <dbReference type="ChEBI" id="CHEBI:190135"/>
    </ligand>
</feature>
<dbReference type="PIRSF" id="PIRSF006816">
    <property type="entry name" value="Cyc3_hyd_g"/>
    <property type="match status" value="1"/>
</dbReference>
<keyword evidence="8 10" id="KW-0411">Iron-sulfur</keyword>
<evidence type="ECO:0000256" key="4">
    <source>
        <dbReference type="ARBA" id="ARBA00022723"/>
    </source>
</evidence>
<dbReference type="Pfam" id="PF00175">
    <property type="entry name" value="NAD_binding_1"/>
    <property type="match status" value="1"/>
</dbReference>
<protein>
    <submittedName>
        <fullName evidence="12">NAD(P)H-flavin reductase</fullName>
    </submittedName>
</protein>
<reference evidence="12 13" key="1">
    <citation type="submission" date="2017-06" db="EMBL/GenBank/DDBJ databases">
        <authorList>
            <person name="Kim H.J."/>
            <person name="Triplett B.A."/>
        </authorList>
    </citation>
    <scope>NUCLEOTIDE SEQUENCE [LARGE SCALE GENOMIC DNA]</scope>
    <source>
        <strain evidence="12 13">DSM 13116</strain>
    </source>
</reference>
<feature type="domain" description="FAD-binding FR-type" evidence="11">
    <location>
        <begin position="6"/>
        <end position="106"/>
    </location>
</feature>
<evidence type="ECO:0000256" key="3">
    <source>
        <dbReference type="ARBA" id="ARBA00022714"/>
    </source>
</evidence>
<dbReference type="GO" id="GO:0006221">
    <property type="term" value="P:pyrimidine nucleotide biosynthetic process"/>
    <property type="evidence" value="ECO:0007669"/>
    <property type="project" value="InterPro"/>
</dbReference>
<dbReference type="GO" id="GO:0016491">
    <property type="term" value="F:oxidoreductase activity"/>
    <property type="evidence" value="ECO:0007669"/>
    <property type="project" value="InterPro"/>
</dbReference>
<keyword evidence="7 10" id="KW-0408">Iron</keyword>
<keyword evidence="5" id="KW-0274">FAD</keyword>
<dbReference type="InterPro" id="IPR050353">
    <property type="entry name" value="PyrK_electron_transfer"/>
</dbReference>
<dbReference type="PROSITE" id="PS51384">
    <property type="entry name" value="FAD_FR"/>
    <property type="match status" value="1"/>
</dbReference>
<evidence type="ECO:0000256" key="1">
    <source>
        <dbReference type="ARBA" id="ARBA00022448"/>
    </source>
</evidence>
<feature type="binding site" evidence="10">
    <location>
        <position position="247"/>
    </location>
    <ligand>
        <name>[2Fe-2S] cluster</name>
        <dbReference type="ChEBI" id="CHEBI:190135"/>
    </ligand>
</feature>
<dbReference type="SUPFAM" id="SSF63380">
    <property type="entry name" value="Riboflavin synthase domain-like"/>
    <property type="match status" value="1"/>
</dbReference>
<dbReference type="Gene3D" id="2.40.30.10">
    <property type="entry name" value="Translation factors"/>
    <property type="match status" value="1"/>
</dbReference>
<dbReference type="PANTHER" id="PTHR43513">
    <property type="entry name" value="DIHYDROOROTATE DEHYDROGENASE B (NAD(+)), ELECTRON TRANSFER SUBUNIT"/>
    <property type="match status" value="1"/>
</dbReference>
<keyword evidence="6" id="KW-0249">Electron transport</keyword>
<sequence length="276" mass="30331">MSANPYIPMLGVIVETFDETPDIKTFRVRLKDEEAMARFRFEPGQVAQLSVFGAGESTFVICSPPTRMDFLQFTVMRVGELTHRLHTLRQGDPVGVRAPLGNHFDHQSMKGKDIVFIGGGLGLAPLRTLLLFMLDNRADYGDITLIYGGRSPEHLCFKAELAQWAARGDMRVELTVDNPDKGWSGRTGVVPAVLTELAVSPKNAVAVTCGPPIMIRFTIQALAALGFSDEQIVTTLERRMKCGIGLCGRCNIGDKFVCVDGPVFTQAQLKTLPQEF</sequence>
<keyword evidence="4 10" id="KW-0479">Metal-binding</keyword>
<comment type="cofactor">
    <cofactor evidence="10">
        <name>[2Fe-2S] cluster</name>
        <dbReference type="ChEBI" id="CHEBI:190135"/>
    </cofactor>
    <text evidence="10">Binds 1 [2Fe-2S] cluster per subunit.</text>
</comment>
<dbReference type="Gene3D" id="3.40.50.80">
    <property type="entry name" value="Nucleotide-binding domain of ferredoxin-NADP reductase (FNR) module"/>
    <property type="match status" value="1"/>
</dbReference>
<feature type="binding site" evidence="10">
    <location>
        <position position="242"/>
    </location>
    <ligand>
        <name>[2Fe-2S] cluster</name>
        <dbReference type="ChEBI" id="CHEBI:190135"/>
    </ligand>
</feature>
<evidence type="ECO:0000256" key="6">
    <source>
        <dbReference type="ARBA" id="ARBA00022982"/>
    </source>
</evidence>
<comment type="cofactor">
    <cofactor evidence="9">
        <name>[2Fe-2S] cluster</name>
        <dbReference type="ChEBI" id="CHEBI:190135"/>
    </cofactor>
</comment>
<dbReference type="Proteomes" id="UP000198324">
    <property type="component" value="Unassembled WGS sequence"/>
</dbReference>
<feature type="binding site" evidence="10">
    <location>
        <position position="258"/>
    </location>
    <ligand>
        <name>[2Fe-2S] cluster</name>
        <dbReference type="ChEBI" id="CHEBI:190135"/>
    </ligand>
</feature>
<name>A0A239CWV0_9BACT</name>
<dbReference type="InterPro" id="IPR039261">
    <property type="entry name" value="FNR_nucleotide-bd"/>
</dbReference>
<keyword evidence="1" id="KW-0813">Transport</keyword>
<evidence type="ECO:0000256" key="5">
    <source>
        <dbReference type="ARBA" id="ARBA00022827"/>
    </source>
</evidence>
<dbReference type="InterPro" id="IPR017927">
    <property type="entry name" value="FAD-bd_FR_type"/>
</dbReference>
<evidence type="ECO:0000256" key="7">
    <source>
        <dbReference type="ARBA" id="ARBA00023004"/>
    </source>
</evidence>
<dbReference type="GO" id="GO:0046872">
    <property type="term" value="F:metal ion binding"/>
    <property type="evidence" value="ECO:0007669"/>
    <property type="project" value="UniProtKB-KW"/>
</dbReference>
<dbReference type="PRINTS" id="PR00371">
    <property type="entry name" value="FPNCR"/>
</dbReference>
<evidence type="ECO:0000259" key="11">
    <source>
        <dbReference type="PROSITE" id="PS51384"/>
    </source>
</evidence>
<dbReference type="PANTHER" id="PTHR43513:SF1">
    <property type="entry name" value="ANAEROBIC SULFITE REDUCTASE SUBUNIT B"/>
    <property type="match status" value="1"/>
</dbReference>
<keyword evidence="3 10" id="KW-0001">2Fe-2S</keyword>
<keyword evidence="2" id="KW-0285">Flavoprotein</keyword>
<gene>
    <name evidence="12" type="ORF">SAMN04488503_3318</name>
</gene>
<dbReference type="InterPro" id="IPR017938">
    <property type="entry name" value="Riboflavin_synthase-like_b-brl"/>
</dbReference>
<accession>A0A239CWV0</accession>
<evidence type="ECO:0000256" key="2">
    <source>
        <dbReference type="ARBA" id="ARBA00022630"/>
    </source>
</evidence>
<dbReference type="InterPro" id="IPR019480">
    <property type="entry name" value="Dihydroorotate_DH_Fe-S-bd"/>
</dbReference>
<evidence type="ECO:0000256" key="8">
    <source>
        <dbReference type="ARBA" id="ARBA00023014"/>
    </source>
</evidence>
<dbReference type="InterPro" id="IPR001433">
    <property type="entry name" value="OxRdtase_FAD/NAD-bd"/>
</dbReference>
<evidence type="ECO:0000256" key="9">
    <source>
        <dbReference type="ARBA" id="ARBA00034078"/>
    </source>
</evidence>
<keyword evidence="13" id="KW-1185">Reference proteome</keyword>
<dbReference type="SUPFAM" id="SSF52343">
    <property type="entry name" value="Ferredoxin reductase-like, C-terminal NADP-linked domain"/>
    <property type="match status" value="1"/>
</dbReference>
<evidence type="ECO:0000256" key="10">
    <source>
        <dbReference type="PIRSR" id="PIRSR006816-2"/>
    </source>
</evidence>
<evidence type="ECO:0000313" key="13">
    <source>
        <dbReference type="Proteomes" id="UP000198324"/>
    </source>
</evidence>